<organism evidence="1 2">
    <name type="scientific">Pseudomonas chlororaphis subsp. aureofaciens</name>
    <dbReference type="NCBI Taxonomy" id="587851"/>
    <lineage>
        <taxon>Bacteria</taxon>
        <taxon>Pseudomonadati</taxon>
        <taxon>Pseudomonadota</taxon>
        <taxon>Gammaproteobacteria</taxon>
        <taxon>Pseudomonadales</taxon>
        <taxon>Pseudomonadaceae</taxon>
        <taxon>Pseudomonas</taxon>
    </lineage>
</organism>
<name>A0AAD0ZL43_9PSED</name>
<protein>
    <submittedName>
        <fullName evidence="1">Uncharacterized protein</fullName>
    </submittedName>
</protein>
<accession>A0AAD0ZL43</accession>
<reference evidence="1 2" key="1">
    <citation type="submission" date="2018-03" db="EMBL/GenBank/DDBJ databases">
        <title>Diversity of phytobeneficial traits revealed by whole-genome analysis of worldwide-isolated phenazine-producing Pseudomonas spp.</title>
        <authorList>
            <person name="Biessy A."/>
            <person name="Novinscak A."/>
            <person name="Blom J."/>
            <person name="Leger G."/>
            <person name="Thomashow L.S."/>
            <person name="Cazorla F.M."/>
            <person name="Josic D."/>
            <person name="Filion M."/>
        </authorList>
    </citation>
    <scope>NUCLEOTIDE SEQUENCE [LARGE SCALE GENOMIC DNA]</scope>
    <source>
        <strain evidence="1 2">ChPhzS24</strain>
    </source>
</reference>
<sequence length="38" mass="4186">MRDSLTRVGPMSAIAKGRLRIWINKLSVTVIERLGGCS</sequence>
<dbReference type="AlphaFoldDB" id="A0AAD0ZL43"/>
<dbReference type="EMBL" id="CP027750">
    <property type="protein sequence ID" value="AZE30805.1"/>
    <property type="molecule type" value="Genomic_DNA"/>
</dbReference>
<evidence type="ECO:0000313" key="2">
    <source>
        <dbReference type="Proteomes" id="UP000280455"/>
    </source>
</evidence>
<gene>
    <name evidence="1" type="ORF">C4K07_4024</name>
</gene>
<dbReference type="Proteomes" id="UP000280455">
    <property type="component" value="Chromosome"/>
</dbReference>
<proteinExistence type="predicted"/>
<evidence type="ECO:0000313" key="1">
    <source>
        <dbReference type="EMBL" id="AZE30805.1"/>
    </source>
</evidence>